<dbReference type="Proteomes" id="UP000199042">
    <property type="component" value="Unassembled WGS sequence"/>
</dbReference>
<sequence>MYDFVMPTFFTQNPNLNVLYMLTLTLSQALIKSMGKQIRTLHITLMKASRDVKDEFQVTKVLLNTGPYAYTRESDGVDVIPIEMLGV</sequence>
<gene>
    <name evidence="1" type="ORF">SAMN04488525_10760</name>
</gene>
<evidence type="ECO:0000313" key="2">
    <source>
        <dbReference type="Proteomes" id="UP000199042"/>
    </source>
</evidence>
<organism evidence="1 2">
    <name type="scientific">Trichococcus collinsii</name>
    <dbReference type="NCBI Taxonomy" id="157076"/>
    <lineage>
        <taxon>Bacteria</taxon>
        <taxon>Bacillati</taxon>
        <taxon>Bacillota</taxon>
        <taxon>Bacilli</taxon>
        <taxon>Lactobacillales</taxon>
        <taxon>Carnobacteriaceae</taxon>
        <taxon>Trichococcus</taxon>
    </lineage>
</organism>
<dbReference type="AlphaFoldDB" id="A0AB38A2W5"/>
<name>A0AB38A2W5_9LACT</name>
<accession>A0AB38A2W5</accession>
<reference evidence="1 2" key="1">
    <citation type="submission" date="2016-10" db="EMBL/GenBank/DDBJ databases">
        <authorList>
            <person name="Varghese N."/>
            <person name="Submissions S."/>
        </authorList>
    </citation>
    <scope>NUCLEOTIDE SEQUENCE [LARGE SCALE GENOMIC DNA]</scope>
    <source>
        <strain evidence="1 2">DSM 14526</strain>
    </source>
</reference>
<evidence type="ECO:0000313" key="1">
    <source>
        <dbReference type="EMBL" id="SEA83685.1"/>
    </source>
</evidence>
<protein>
    <submittedName>
        <fullName evidence="1">Uncharacterized protein</fullName>
    </submittedName>
</protein>
<comment type="caution">
    <text evidence="1">The sequence shown here is derived from an EMBL/GenBank/DDBJ whole genome shotgun (WGS) entry which is preliminary data.</text>
</comment>
<keyword evidence="2" id="KW-1185">Reference proteome</keyword>
<dbReference type="EMBL" id="FNQH01000007">
    <property type="protein sequence ID" value="SEA83685.1"/>
    <property type="molecule type" value="Genomic_DNA"/>
</dbReference>
<proteinExistence type="predicted"/>